<dbReference type="InterPro" id="IPR001304">
    <property type="entry name" value="C-type_lectin-like"/>
</dbReference>
<dbReference type="PROSITE" id="PS50041">
    <property type="entry name" value="C_TYPE_LECTIN_2"/>
    <property type="match status" value="1"/>
</dbReference>
<dbReference type="GO" id="GO:0016020">
    <property type="term" value="C:membrane"/>
    <property type="evidence" value="ECO:0007669"/>
    <property type="project" value="UniProtKB-SubCell"/>
</dbReference>
<dbReference type="SMART" id="SM00409">
    <property type="entry name" value="IG"/>
    <property type="match status" value="6"/>
</dbReference>
<dbReference type="Gene3D" id="3.10.100.10">
    <property type="entry name" value="Mannose-Binding Protein A, subunit A"/>
    <property type="match status" value="1"/>
</dbReference>
<dbReference type="eggNOG" id="KOG3513">
    <property type="taxonomic scope" value="Eukaryota"/>
</dbReference>
<feature type="domain" description="C-type lectin" evidence="6">
    <location>
        <begin position="37"/>
        <end position="113"/>
    </location>
</feature>
<keyword evidence="1" id="KW-0677">Repeat</keyword>
<evidence type="ECO:0000259" key="7">
    <source>
        <dbReference type="PROSITE" id="PS50835"/>
    </source>
</evidence>
<feature type="domain" description="Ig-like" evidence="7">
    <location>
        <begin position="192"/>
        <end position="293"/>
    </location>
</feature>
<dbReference type="InterPro" id="IPR003961">
    <property type="entry name" value="FN3_dom"/>
</dbReference>
<dbReference type="OMA" id="KICKAYT"/>
<dbReference type="SMART" id="SM00034">
    <property type="entry name" value="CLECT"/>
    <property type="match status" value="1"/>
</dbReference>
<dbReference type="FunFam" id="2.60.40.10:FF:000028">
    <property type="entry name" value="Neuronal cell adhesion molecule"/>
    <property type="match status" value="2"/>
</dbReference>
<feature type="region of interest" description="Disordered" evidence="4">
    <location>
        <begin position="863"/>
        <end position="886"/>
    </location>
</feature>
<dbReference type="InterPro" id="IPR016187">
    <property type="entry name" value="CTDL_fold"/>
</dbReference>
<evidence type="ECO:0000256" key="4">
    <source>
        <dbReference type="SAM" id="MobiDB-lite"/>
    </source>
</evidence>
<feature type="chain" id="PRO_5004591905" description="Contactin" evidence="5">
    <location>
        <begin position="24"/>
        <end position="1186"/>
    </location>
</feature>
<gene>
    <name evidence="9" type="primary">107366942</name>
</gene>
<dbReference type="InterPro" id="IPR016186">
    <property type="entry name" value="C-type_lectin-like/link_sf"/>
</dbReference>
<dbReference type="PANTHER" id="PTHR44170:SF6">
    <property type="entry name" value="CONTACTIN"/>
    <property type="match status" value="1"/>
</dbReference>
<dbReference type="GO" id="GO:0009653">
    <property type="term" value="P:anatomical structure morphogenesis"/>
    <property type="evidence" value="ECO:0007669"/>
    <property type="project" value="UniProtKB-ARBA"/>
</dbReference>
<reference evidence="9" key="2">
    <citation type="submission" date="2015-06" db="UniProtKB">
        <authorList>
            <consortium name="EnsemblMetazoa"/>
        </authorList>
    </citation>
    <scope>IDENTIFICATION</scope>
</reference>
<dbReference type="SUPFAM" id="SSF48726">
    <property type="entry name" value="Immunoglobulin"/>
    <property type="match status" value="6"/>
</dbReference>
<dbReference type="InterPro" id="IPR036116">
    <property type="entry name" value="FN3_sf"/>
</dbReference>
<feature type="domain" description="Ig-like" evidence="7">
    <location>
        <begin position="493"/>
        <end position="587"/>
    </location>
</feature>
<dbReference type="InterPro" id="IPR013098">
    <property type="entry name" value="Ig_I-set"/>
</dbReference>
<organism evidence="9 10">
    <name type="scientific">Tetranychus urticae</name>
    <name type="common">Two-spotted spider mite</name>
    <dbReference type="NCBI Taxonomy" id="32264"/>
    <lineage>
        <taxon>Eukaryota</taxon>
        <taxon>Metazoa</taxon>
        <taxon>Ecdysozoa</taxon>
        <taxon>Arthropoda</taxon>
        <taxon>Chelicerata</taxon>
        <taxon>Arachnida</taxon>
        <taxon>Acari</taxon>
        <taxon>Acariformes</taxon>
        <taxon>Trombidiformes</taxon>
        <taxon>Prostigmata</taxon>
        <taxon>Eleutherengona</taxon>
        <taxon>Raphignathae</taxon>
        <taxon>Tetranychoidea</taxon>
        <taxon>Tetranychidae</taxon>
        <taxon>Tetranychus</taxon>
    </lineage>
</organism>
<dbReference type="SMART" id="SM00060">
    <property type="entry name" value="FN3"/>
    <property type="match status" value="4"/>
</dbReference>
<dbReference type="GO" id="GO:0030154">
    <property type="term" value="P:cell differentiation"/>
    <property type="evidence" value="ECO:0007669"/>
    <property type="project" value="UniProtKB-ARBA"/>
</dbReference>
<dbReference type="InterPro" id="IPR003599">
    <property type="entry name" value="Ig_sub"/>
</dbReference>
<keyword evidence="2" id="KW-1015">Disulfide bond</keyword>
<dbReference type="SUPFAM" id="SSF49265">
    <property type="entry name" value="Fibronectin type III"/>
    <property type="match status" value="2"/>
</dbReference>
<keyword evidence="10" id="KW-1185">Reference proteome</keyword>
<dbReference type="InterPro" id="IPR003598">
    <property type="entry name" value="Ig_sub2"/>
</dbReference>
<dbReference type="OrthoDB" id="3666223at2759"/>
<protein>
    <recommendedName>
        <fullName evidence="11">Contactin</fullName>
    </recommendedName>
</protein>
<evidence type="ECO:0000256" key="1">
    <source>
        <dbReference type="ARBA" id="ARBA00022737"/>
    </source>
</evidence>
<evidence type="ECO:0008006" key="11">
    <source>
        <dbReference type="Google" id="ProtNLM"/>
    </source>
</evidence>
<dbReference type="SUPFAM" id="SSF56436">
    <property type="entry name" value="C-type lectin-like"/>
    <property type="match status" value="1"/>
</dbReference>
<dbReference type="HOGENOM" id="CLU_005756_0_0_1"/>
<dbReference type="Gene3D" id="2.60.40.10">
    <property type="entry name" value="Immunoglobulins"/>
    <property type="match status" value="10"/>
</dbReference>
<reference evidence="10" key="1">
    <citation type="submission" date="2011-08" db="EMBL/GenBank/DDBJ databases">
        <authorList>
            <person name="Rombauts S."/>
        </authorList>
    </citation>
    <scope>NUCLEOTIDE SEQUENCE</scope>
    <source>
        <strain evidence="10">London</strain>
    </source>
</reference>
<dbReference type="EMBL" id="CAEY01000518">
    <property type="status" value="NOT_ANNOTATED_CDS"/>
    <property type="molecule type" value="Genomic_DNA"/>
</dbReference>
<feature type="domain" description="Ig-like" evidence="7">
    <location>
        <begin position="406"/>
        <end position="488"/>
    </location>
</feature>
<feature type="domain" description="Fibronectin type-III" evidence="8">
    <location>
        <begin position="1086"/>
        <end position="1186"/>
    </location>
</feature>
<dbReference type="GO" id="GO:0098609">
    <property type="term" value="P:cell-cell adhesion"/>
    <property type="evidence" value="ECO:0007669"/>
    <property type="project" value="TreeGrafter"/>
</dbReference>
<dbReference type="CDD" id="cd00063">
    <property type="entry name" value="FN3"/>
    <property type="match status" value="4"/>
</dbReference>
<dbReference type="Pfam" id="PF00041">
    <property type="entry name" value="fn3"/>
    <property type="match status" value="3"/>
</dbReference>
<dbReference type="Pfam" id="PF13927">
    <property type="entry name" value="Ig_3"/>
    <property type="match status" value="3"/>
</dbReference>
<dbReference type="InterPro" id="IPR036179">
    <property type="entry name" value="Ig-like_dom_sf"/>
</dbReference>
<evidence type="ECO:0000259" key="8">
    <source>
        <dbReference type="PROSITE" id="PS50853"/>
    </source>
</evidence>
<evidence type="ECO:0000259" key="6">
    <source>
        <dbReference type="PROSITE" id="PS50041"/>
    </source>
</evidence>
<feature type="domain" description="Ig-like" evidence="7">
    <location>
        <begin position="675"/>
        <end position="766"/>
    </location>
</feature>
<feature type="domain" description="Fibronectin type-III" evidence="8">
    <location>
        <begin position="880"/>
        <end position="977"/>
    </location>
</feature>
<dbReference type="FunFam" id="2.60.40.10:FF:000064">
    <property type="entry name" value="Contactin 1"/>
    <property type="match status" value="1"/>
</dbReference>
<evidence type="ECO:0000256" key="3">
    <source>
        <dbReference type="ARBA" id="ARBA00023319"/>
    </source>
</evidence>
<accession>T1KT78</accession>
<feature type="domain" description="Fibronectin type-III" evidence="8">
    <location>
        <begin position="773"/>
        <end position="875"/>
    </location>
</feature>
<dbReference type="EnsemblMetazoa" id="tetur20g02210.1">
    <property type="protein sequence ID" value="tetur20g02210.1"/>
    <property type="gene ID" value="tetur20g02210"/>
</dbReference>
<dbReference type="PROSITE" id="PS50853">
    <property type="entry name" value="FN3"/>
    <property type="match status" value="4"/>
</dbReference>
<dbReference type="InterPro" id="IPR013783">
    <property type="entry name" value="Ig-like_fold"/>
</dbReference>
<keyword evidence="3" id="KW-0393">Immunoglobulin domain</keyword>
<feature type="domain" description="Ig-like" evidence="7">
    <location>
        <begin position="316"/>
        <end position="391"/>
    </location>
</feature>
<dbReference type="Proteomes" id="UP000015104">
    <property type="component" value="Unassembled WGS sequence"/>
</dbReference>
<dbReference type="AlphaFoldDB" id="T1KT78"/>
<evidence type="ECO:0000256" key="5">
    <source>
        <dbReference type="SAM" id="SignalP"/>
    </source>
</evidence>
<dbReference type="FunFam" id="2.60.40.10:FF:000032">
    <property type="entry name" value="palladin isoform X1"/>
    <property type="match status" value="1"/>
</dbReference>
<feature type="signal peptide" evidence="5">
    <location>
        <begin position="1"/>
        <end position="23"/>
    </location>
</feature>
<sequence>MELTTTIKYFALLLICFFHFAISSRSVSTCPRPWYTLGKSCYLFTRSPKLTWLEANQFCENFGANLVSVHTISEHYLIVEVLKDIDPVHEKWFTSGSQTYKPGVFTWKDGSNIFNERPITLDTKLITDSGLYVAYNFSRPENRWGLTTIRELEKAAYICEISKKSAYLVKLKDIQIDFGVDETDPGKIPRGPRFTEEPQSQIFDLNGRDHLNYVTLRCAADAYPTANYEWFKENYNKTEIVSELVNPLSDPRYTQIDGTLIIHNPKKEIDRGKYHCKVSNQFGSIISETVQVSFGYIGQFQLTRSNDFANTNWGKSLSCDPPQHHPRGMFYWTKNVFPNIIGEDRRIFVSSDGNLYFSSVEEVDSANYSCNVQSAISSTGRTGPSFYLRVDPTPNSQKLQFPVGFPKIFPEAPLAGQRVSLECVAYGYPVPSYNWSRVGVTEQLPDGASLTSHNRLLIIPKVKVQDSGEYRCTAKSGGSMIQASAFLRVQSLPVFLQGLRDKVVDVGANLVWTCDAFGIPEVKYNWYKNGVELRANTIPPEDYQRIKIENNVLTIEAANPNRDAGMYQCRAYNELGNAFSSAQLKISGIKPTFRRYPLTDMYAAVGSKFSITCLPEALPAPSYQWLFNDSPYRSNSEILTFNQIRKEDEGWYICAVRNKYGRDQTKGYLTVFENPSFAEYPRPKLVAIVNDTVQLPCDANSDSKLDIAFIWLHNDIKINQYNSWKFSIGNKPGYLKIRGITFAEAGNYTCLVKSAVDTIAYSTELIVDGPPNAPGGVLADILNATSALLHWSDGASNGRRILSYKIEGRTNHNSSWIVLADDISATYVDRDNHRSNARVYNLSPWSVYEFRVSALNELGSGLPSDASPQYKTGESRPLRAPANVGGGGGKAGTLTITWDPLPPQDWNSPSIWYKIYWKLPNDYEYQTKELNQSQVGMYVIDVGENNYYEKYLVKVQAINRMGEGPVSEPKEVYSAESMPQVQPSLVTAFPFNSTSLNVSWAPLELTREKIRGKLIGHRIKYWRTGQDPQTDALTLLNRGTHNHGLIVALSPQTEYSVSVMAYNEAGSGPESEPAIARTFKAAPQRAPTNVKVKAIDSGYVQVTWRGVDASSDEEPINGYKVRYWESDQKIQSAKEVYKFLEDLSEDLNVIISGLIPGKTYKLRVLAYSSGGDGKMSSPAIEFKIGG</sequence>
<feature type="domain" description="Fibronectin type-III" evidence="8">
    <location>
        <begin position="982"/>
        <end position="1081"/>
    </location>
</feature>
<dbReference type="CDD" id="cd00037">
    <property type="entry name" value="CLECT"/>
    <property type="match status" value="1"/>
</dbReference>
<dbReference type="STRING" id="32264.T1KT78"/>
<proteinExistence type="predicted"/>
<evidence type="ECO:0000313" key="10">
    <source>
        <dbReference type="Proteomes" id="UP000015104"/>
    </source>
</evidence>
<dbReference type="PANTHER" id="PTHR44170">
    <property type="entry name" value="PROTEIN SIDEKICK"/>
    <property type="match status" value="1"/>
</dbReference>
<evidence type="ECO:0000313" key="9">
    <source>
        <dbReference type="EnsemblMetazoa" id="tetur20g02210.1"/>
    </source>
</evidence>
<dbReference type="FunFam" id="2.60.40.10:FF:000035">
    <property type="entry name" value="Contactin 1"/>
    <property type="match status" value="1"/>
</dbReference>
<dbReference type="InterPro" id="IPR007110">
    <property type="entry name" value="Ig-like_dom"/>
</dbReference>
<keyword evidence="5" id="KW-0732">Signal</keyword>
<name>T1KT78_TETUR</name>
<dbReference type="Pfam" id="PF07679">
    <property type="entry name" value="I-set"/>
    <property type="match status" value="2"/>
</dbReference>
<dbReference type="PROSITE" id="PS50835">
    <property type="entry name" value="IG_LIKE"/>
    <property type="match status" value="6"/>
</dbReference>
<evidence type="ECO:0000256" key="2">
    <source>
        <dbReference type="ARBA" id="ARBA00023157"/>
    </source>
</evidence>
<feature type="domain" description="Ig-like" evidence="7">
    <location>
        <begin position="591"/>
        <end position="670"/>
    </location>
</feature>
<dbReference type="SMART" id="SM00408">
    <property type="entry name" value="IGc2"/>
    <property type="match status" value="5"/>
</dbReference>